<dbReference type="GO" id="GO:0005737">
    <property type="term" value="C:cytoplasm"/>
    <property type="evidence" value="ECO:0007669"/>
    <property type="project" value="TreeGrafter"/>
</dbReference>
<comment type="function">
    <text evidence="6">Catalyzes the conversion of 7,8-dihydroneopterin to 6-hydroxymethyl-7,8-dihydropterin.</text>
</comment>
<dbReference type="AlphaFoldDB" id="D7BHL4"/>
<evidence type="ECO:0000256" key="1">
    <source>
        <dbReference type="ARBA" id="ARBA00001353"/>
    </source>
</evidence>
<evidence type="ECO:0000256" key="6">
    <source>
        <dbReference type="RuleBase" id="RU362079"/>
    </source>
</evidence>
<proteinExistence type="inferred from homology"/>
<dbReference type="Proteomes" id="UP000001916">
    <property type="component" value="Chromosome"/>
</dbReference>
<evidence type="ECO:0000256" key="2">
    <source>
        <dbReference type="ARBA" id="ARBA00005013"/>
    </source>
</evidence>
<dbReference type="GO" id="GO:0004150">
    <property type="term" value="F:dihydroneopterin aldolase activity"/>
    <property type="evidence" value="ECO:0007669"/>
    <property type="project" value="UniProtKB-UniRule"/>
</dbReference>
<evidence type="ECO:0000313" key="8">
    <source>
        <dbReference type="EMBL" id="ADH62252.1"/>
    </source>
</evidence>
<feature type="domain" description="Dihydroneopterin aldolase/epimerase" evidence="7">
    <location>
        <begin position="4"/>
        <end position="115"/>
    </location>
</feature>
<dbReference type="InterPro" id="IPR043133">
    <property type="entry name" value="GTP-CH-I_C/QueF"/>
</dbReference>
<dbReference type="SMART" id="SM00905">
    <property type="entry name" value="FolB"/>
    <property type="match status" value="1"/>
</dbReference>
<dbReference type="OrthoDB" id="9803748at2"/>
<keyword evidence="9" id="KW-1185">Reference proteome</keyword>
<dbReference type="RefSeq" id="WP_013156859.1">
    <property type="nucleotide sequence ID" value="NC_014212.1"/>
</dbReference>
<name>D7BHL4_ALLS1</name>
<dbReference type="EMBL" id="CP002042">
    <property type="protein sequence ID" value="ADH62252.1"/>
    <property type="molecule type" value="Genomic_DNA"/>
</dbReference>
<evidence type="ECO:0000256" key="5">
    <source>
        <dbReference type="ARBA" id="ARBA00023239"/>
    </source>
</evidence>
<dbReference type="KEGG" id="msv:Mesil_0311"/>
<reference evidence="8 9" key="1">
    <citation type="journal article" date="2010" name="Stand. Genomic Sci.">
        <title>Complete genome sequence of Meiothermus silvanus type strain (VI-R2).</title>
        <authorList>
            <person name="Sikorski J."/>
            <person name="Tindall B.J."/>
            <person name="Lowry S."/>
            <person name="Lucas S."/>
            <person name="Nolan M."/>
            <person name="Copeland A."/>
            <person name="Glavina Del Rio T."/>
            <person name="Tice H."/>
            <person name="Cheng J.F."/>
            <person name="Han C."/>
            <person name="Pitluck S."/>
            <person name="Liolios K."/>
            <person name="Ivanova N."/>
            <person name="Mavromatis K."/>
            <person name="Mikhailova N."/>
            <person name="Pati A."/>
            <person name="Goodwin L."/>
            <person name="Chen A."/>
            <person name="Palaniappan K."/>
            <person name="Land M."/>
            <person name="Hauser L."/>
            <person name="Chang Y.J."/>
            <person name="Jeffries C.D."/>
            <person name="Rohde M."/>
            <person name="Goker M."/>
            <person name="Woyke T."/>
            <person name="Bristow J."/>
            <person name="Eisen J.A."/>
            <person name="Markowitz V."/>
            <person name="Hugenholtz P."/>
            <person name="Kyrpides N.C."/>
            <person name="Klenk H.P."/>
            <person name="Lapidus A."/>
        </authorList>
    </citation>
    <scope>NUCLEOTIDE SEQUENCE [LARGE SCALE GENOMIC DNA]</scope>
    <source>
        <strain evidence="9">ATCC 700542 / DSM 9946 / VI-R2</strain>
    </source>
</reference>
<sequence>MGRIALLGLEFHAHHGVMPEEGRLGARFIVDVEMEVAFEGKGDRLEETVDYGKVYEAVASVVTRERFYLIEALADHLADTLMREFPRLEGLAVRIHKPHAPIAGVFRDVYAETWRSRR</sequence>
<evidence type="ECO:0000313" key="9">
    <source>
        <dbReference type="Proteomes" id="UP000001916"/>
    </source>
</evidence>
<dbReference type="Pfam" id="PF02152">
    <property type="entry name" value="FolB"/>
    <property type="match status" value="1"/>
</dbReference>
<dbReference type="InterPro" id="IPR006156">
    <property type="entry name" value="Dihydroneopterin_aldolase"/>
</dbReference>
<dbReference type="InterPro" id="IPR006157">
    <property type="entry name" value="FolB_dom"/>
</dbReference>
<dbReference type="HOGENOM" id="CLU_112632_1_3_0"/>
<dbReference type="NCBIfam" id="TIGR00526">
    <property type="entry name" value="folB_dom"/>
    <property type="match status" value="1"/>
</dbReference>
<keyword evidence="5 6" id="KW-0456">Lyase</keyword>
<dbReference type="eggNOG" id="COG1539">
    <property type="taxonomic scope" value="Bacteria"/>
</dbReference>
<dbReference type="SUPFAM" id="SSF55620">
    <property type="entry name" value="Tetrahydrobiopterin biosynthesis enzymes-like"/>
    <property type="match status" value="1"/>
</dbReference>
<protein>
    <recommendedName>
        <fullName evidence="6">7,8-dihydroneopterin aldolase</fullName>
        <ecNumber evidence="6">4.1.2.25</ecNumber>
    </recommendedName>
</protein>
<accession>D7BHL4</accession>
<evidence type="ECO:0000259" key="7">
    <source>
        <dbReference type="SMART" id="SM00905"/>
    </source>
</evidence>
<dbReference type="PANTHER" id="PTHR42844">
    <property type="entry name" value="DIHYDRONEOPTERIN ALDOLASE 1-RELATED"/>
    <property type="match status" value="1"/>
</dbReference>
<comment type="similarity">
    <text evidence="3 6">Belongs to the DHNA family.</text>
</comment>
<dbReference type="UniPathway" id="UPA00077">
    <property type="reaction ID" value="UER00154"/>
</dbReference>
<gene>
    <name evidence="8" type="ordered locus">Mesil_0311</name>
</gene>
<comment type="catalytic activity">
    <reaction evidence="1 6">
        <text>7,8-dihydroneopterin = 6-hydroxymethyl-7,8-dihydropterin + glycolaldehyde</text>
        <dbReference type="Rhea" id="RHEA:10540"/>
        <dbReference type="ChEBI" id="CHEBI:17001"/>
        <dbReference type="ChEBI" id="CHEBI:17071"/>
        <dbReference type="ChEBI" id="CHEBI:44841"/>
        <dbReference type="EC" id="4.1.2.25"/>
    </reaction>
</comment>
<keyword evidence="4 6" id="KW-0289">Folate biosynthesis</keyword>
<dbReference type="GO" id="GO:0046654">
    <property type="term" value="P:tetrahydrofolate biosynthetic process"/>
    <property type="evidence" value="ECO:0007669"/>
    <property type="project" value="UniProtKB-UniRule"/>
</dbReference>
<dbReference type="STRING" id="526227.Mesil_0311"/>
<evidence type="ECO:0000256" key="3">
    <source>
        <dbReference type="ARBA" id="ARBA00005708"/>
    </source>
</evidence>
<organism evidence="8 9">
    <name type="scientific">Allomeiothermus silvanus (strain ATCC 700542 / DSM 9946 / NBRC 106475 / NCIMB 13440 / VI-R2)</name>
    <name type="common">Thermus silvanus</name>
    <dbReference type="NCBI Taxonomy" id="526227"/>
    <lineage>
        <taxon>Bacteria</taxon>
        <taxon>Thermotogati</taxon>
        <taxon>Deinococcota</taxon>
        <taxon>Deinococci</taxon>
        <taxon>Thermales</taxon>
        <taxon>Thermaceae</taxon>
        <taxon>Allomeiothermus</taxon>
    </lineage>
</organism>
<dbReference type="Gene3D" id="3.30.1130.10">
    <property type="match status" value="1"/>
</dbReference>
<dbReference type="PANTHER" id="PTHR42844:SF1">
    <property type="entry name" value="DIHYDRONEOPTERIN ALDOLASE 1-RELATED"/>
    <property type="match status" value="1"/>
</dbReference>
<comment type="pathway">
    <text evidence="2 6">Cofactor biosynthesis; tetrahydrofolate biosynthesis; 2-amino-4-hydroxy-6-hydroxymethyl-7,8-dihydropteridine diphosphate from 7,8-dihydroneopterin triphosphate: step 3/4.</text>
</comment>
<dbReference type="GO" id="GO:0046656">
    <property type="term" value="P:folic acid biosynthetic process"/>
    <property type="evidence" value="ECO:0007669"/>
    <property type="project" value="UniProtKB-UniRule"/>
</dbReference>
<evidence type="ECO:0000256" key="4">
    <source>
        <dbReference type="ARBA" id="ARBA00022909"/>
    </source>
</evidence>
<dbReference type="NCBIfam" id="TIGR00525">
    <property type="entry name" value="folB"/>
    <property type="match status" value="1"/>
</dbReference>
<dbReference type="EC" id="4.1.2.25" evidence="6"/>